<name>M7NKJ1_9BACT</name>
<dbReference type="PANTHER" id="PTHR10443:SF12">
    <property type="entry name" value="DIPEPTIDASE"/>
    <property type="match status" value="1"/>
</dbReference>
<evidence type="ECO:0000256" key="1">
    <source>
        <dbReference type="SAM" id="SignalP"/>
    </source>
</evidence>
<dbReference type="PATRIC" id="fig|1279009.4.peg.2620"/>
<evidence type="ECO:0000313" key="3">
    <source>
        <dbReference type="Proteomes" id="UP000011910"/>
    </source>
</evidence>
<dbReference type="PANTHER" id="PTHR10443">
    <property type="entry name" value="MICROSOMAL DIPEPTIDASE"/>
    <property type="match status" value="1"/>
</dbReference>
<dbReference type="Pfam" id="PF01244">
    <property type="entry name" value="Peptidase_M19"/>
    <property type="match status" value="1"/>
</dbReference>
<dbReference type="InterPro" id="IPR032466">
    <property type="entry name" value="Metal_Hydrolase"/>
</dbReference>
<dbReference type="Gene3D" id="3.20.20.140">
    <property type="entry name" value="Metal-dependent hydrolases"/>
    <property type="match status" value="1"/>
</dbReference>
<accession>M7NKJ1</accession>
<dbReference type="Proteomes" id="UP000011910">
    <property type="component" value="Unassembled WGS sequence"/>
</dbReference>
<dbReference type="STRING" id="1279009.ADICEAN_02584"/>
<dbReference type="eggNOG" id="COG2355">
    <property type="taxonomic scope" value="Bacteria"/>
</dbReference>
<organism evidence="2 3">
    <name type="scientific">Cesiribacter andamanensis AMV16</name>
    <dbReference type="NCBI Taxonomy" id="1279009"/>
    <lineage>
        <taxon>Bacteria</taxon>
        <taxon>Pseudomonadati</taxon>
        <taxon>Bacteroidota</taxon>
        <taxon>Cytophagia</taxon>
        <taxon>Cytophagales</taxon>
        <taxon>Cesiribacteraceae</taxon>
        <taxon>Cesiribacter</taxon>
    </lineage>
</organism>
<dbReference type="GO" id="GO:0006508">
    <property type="term" value="P:proteolysis"/>
    <property type="evidence" value="ECO:0007669"/>
    <property type="project" value="InterPro"/>
</dbReference>
<dbReference type="PROSITE" id="PS51365">
    <property type="entry name" value="RENAL_DIPEPTIDASE_2"/>
    <property type="match status" value="1"/>
</dbReference>
<protein>
    <submittedName>
        <fullName evidence="2">Membrane dipeptidase (Peptidase family M19)</fullName>
    </submittedName>
</protein>
<gene>
    <name evidence="2" type="ORF">ADICEAN_02584</name>
</gene>
<evidence type="ECO:0000313" key="2">
    <source>
        <dbReference type="EMBL" id="EMR02275.1"/>
    </source>
</evidence>
<keyword evidence="3" id="KW-1185">Reference proteome</keyword>
<dbReference type="EMBL" id="AODQ01000065">
    <property type="protein sequence ID" value="EMR02275.1"/>
    <property type="molecule type" value="Genomic_DNA"/>
</dbReference>
<dbReference type="InterPro" id="IPR008257">
    <property type="entry name" value="Pept_M19"/>
</dbReference>
<dbReference type="GO" id="GO:0070573">
    <property type="term" value="F:metallodipeptidase activity"/>
    <property type="evidence" value="ECO:0007669"/>
    <property type="project" value="InterPro"/>
</dbReference>
<feature type="chain" id="PRO_5004082159" evidence="1">
    <location>
        <begin position="23"/>
        <end position="442"/>
    </location>
</feature>
<proteinExistence type="predicted"/>
<dbReference type="AlphaFoldDB" id="M7NKJ1"/>
<comment type="caution">
    <text evidence="2">The sequence shown here is derived from an EMBL/GenBank/DDBJ whole genome shotgun (WGS) entry which is preliminary data.</text>
</comment>
<sequence>MPMNTQPLPPFSFLLLLLLAWAFGACQPEQRSANGGAAPLDPTVMENAHPEPELTEAEQDSLLLTRAQALAQTFIIVDGHIDLPYRLQSKQEDVSKRTPGGDFDAERAQLGGLNAPFMSIYIPASLEEKGGGKALAERLIGMVEKLAADHPDKFALALSPSDVRENFEQGLISLPMGMENGTPLEGKLDNVAYFYQKGIRYITLAHSKSNHICDSSYDPKKKWGGLSPFGREVVQKMNEVGIMIDVSHISDSAFYQVMRLSKAPVIASHSSCRHFTPGFERNMSDDMIRALAQRGGVIMINFGSAFISDQSRKLWDEAKAAAEKWGLAQGHKAGSTAVEKYREQYFHKRNGRSTVQEVAAHIDHVVKLVGAEYVGFGSDFDGVGDSLPEGLRDVADYPNLIYELLKMGYSEGDIRRICSENVLRVWNEVEQFAGKAAEISQD</sequence>
<dbReference type="CDD" id="cd01301">
    <property type="entry name" value="rDP_like"/>
    <property type="match status" value="1"/>
</dbReference>
<reference evidence="2 3" key="1">
    <citation type="journal article" date="2013" name="Genome Announc.">
        <title>Draft Genome Sequence of Cesiribacter andamanensis Strain AMV16T, Isolated from a Soil Sample from a Mud Volcano in the Andaman Islands, India.</title>
        <authorList>
            <person name="Shivaji S."/>
            <person name="Ara S."/>
            <person name="Begum Z."/>
            <person name="Srinivas T.N."/>
            <person name="Singh A."/>
            <person name="Kumar Pinnaka A."/>
        </authorList>
    </citation>
    <scope>NUCLEOTIDE SEQUENCE [LARGE SCALE GENOMIC DNA]</scope>
    <source>
        <strain evidence="2 3">AMV16</strain>
    </source>
</reference>
<keyword evidence="1" id="KW-0732">Signal</keyword>
<feature type="signal peptide" evidence="1">
    <location>
        <begin position="1"/>
        <end position="22"/>
    </location>
</feature>
<dbReference type="SUPFAM" id="SSF51556">
    <property type="entry name" value="Metallo-dependent hydrolases"/>
    <property type="match status" value="1"/>
</dbReference>